<dbReference type="SUPFAM" id="SSF54909">
    <property type="entry name" value="Dimeric alpha+beta barrel"/>
    <property type="match status" value="1"/>
</dbReference>
<dbReference type="CDD" id="cd14775">
    <property type="entry name" value="TrHb2_O-like"/>
    <property type="match status" value="1"/>
</dbReference>
<keyword evidence="4 5" id="KW-0408">Iron</keyword>
<dbReference type="Proteomes" id="UP000052982">
    <property type="component" value="Unassembled WGS sequence"/>
</dbReference>
<keyword evidence="3 5" id="KW-0479">Metal-binding</keyword>
<dbReference type="InterPro" id="IPR011008">
    <property type="entry name" value="Dimeric_a/b-barrel"/>
</dbReference>
<evidence type="ECO:0000256" key="6">
    <source>
        <dbReference type="SAM" id="MobiDB-lite"/>
    </source>
</evidence>
<name>A0A117RDE2_9ACTN</name>
<dbReference type="SUPFAM" id="SSF46458">
    <property type="entry name" value="Globin-like"/>
    <property type="match status" value="1"/>
</dbReference>
<keyword evidence="8" id="KW-0503">Monooxygenase</keyword>
<feature type="compositionally biased region" description="Acidic residues" evidence="6">
    <location>
        <begin position="268"/>
        <end position="277"/>
    </location>
</feature>
<organism evidence="8 9">
    <name type="scientific">Streptomyces griseoruber</name>
    <dbReference type="NCBI Taxonomy" id="1943"/>
    <lineage>
        <taxon>Bacteria</taxon>
        <taxon>Bacillati</taxon>
        <taxon>Actinomycetota</taxon>
        <taxon>Actinomycetes</taxon>
        <taxon>Kitasatosporales</taxon>
        <taxon>Streptomycetaceae</taxon>
        <taxon>Streptomyces</taxon>
    </lineage>
</organism>
<dbReference type="AlphaFoldDB" id="A0A117RDE2"/>
<dbReference type="EMBL" id="LMWW01000016">
    <property type="protein sequence ID" value="KUN84629.1"/>
    <property type="molecule type" value="Genomic_DNA"/>
</dbReference>
<dbReference type="InterPro" id="IPR012292">
    <property type="entry name" value="Globin/Proto"/>
</dbReference>
<dbReference type="GO" id="GO:0004497">
    <property type="term" value="F:monooxygenase activity"/>
    <property type="evidence" value="ECO:0007669"/>
    <property type="project" value="UniProtKB-KW"/>
</dbReference>
<feature type="region of interest" description="Disordered" evidence="6">
    <location>
        <begin position="250"/>
        <end position="277"/>
    </location>
</feature>
<sequence>MTAPEAATTVTTGTTVEYIRYRIPEERSAEFLAAYTRAAVHLAASPHCVDYELARCEEDFEHFILRITWTSTEDHLQGFRKSDLFPAFLAEIRPYVAAIEEMRHYKATAVRGEGSAVPTPYAWAGGAEAFARLTEAFYAKVVEDDLLAPVFAGLAPEHAEHVALWFGEVFGGPKAYSLTQGGHSHMVAKHFGLGITEAQRRRWVNLVQDAADEAGLPTDAEFRSAFLAYVEWGTRLAVYFSGPDAVPPAEQPVPRWGWGAAPPYQADGDGDGDVDGD</sequence>
<evidence type="ECO:0000256" key="5">
    <source>
        <dbReference type="PIRSR" id="PIRSR601486-1"/>
    </source>
</evidence>
<evidence type="ECO:0000256" key="4">
    <source>
        <dbReference type="ARBA" id="ARBA00023004"/>
    </source>
</evidence>
<dbReference type="GO" id="GO:0019825">
    <property type="term" value="F:oxygen binding"/>
    <property type="evidence" value="ECO:0007669"/>
    <property type="project" value="InterPro"/>
</dbReference>
<proteinExistence type="predicted"/>
<evidence type="ECO:0000313" key="9">
    <source>
        <dbReference type="Proteomes" id="UP000052982"/>
    </source>
</evidence>
<accession>A0A117RDE2</accession>
<dbReference type="Gene3D" id="1.10.490.10">
    <property type="entry name" value="Globins"/>
    <property type="match status" value="1"/>
</dbReference>
<keyword evidence="1" id="KW-0813">Transport</keyword>
<feature type="domain" description="ABM" evidence="7">
    <location>
        <begin position="15"/>
        <end position="105"/>
    </location>
</feature>
<evidence type="ECO:0000259" key="7">
    <source>
        <dbReference type="PROSITE" id="PS51725"/>
    </source>
</evidence>
<keyword evidence="2 5" id="KW-0349">Heme</keyword>
<dbReference type="GO" id="GO:0020037">
    <property type="term" value="F:heme binding"/>
    <property type="evidence" value="ECO:0007669"/>
    <property type="project" value="InterPro"/>
</dbReference>
<dbReference type="Pfam" id="PF01152">
    <property type="entry name" value="Bac_globin"/>
    <property type="match status" value="1"/>
</dbReference>
<dbReference type="InterPro" id="IPR007138">
    <property type="entry name" value="ABM_dom"/>
</dbReference>
<dbReference type="OrthoDB" id="9798157at2"/>
<dbReference type="STRING" id="1943.AQJ64_14085"/>
<dbReference type="PROSITE" id="PS51725">
    <property type="entry name" value="ABM"/>
    <property type="match status" value="1"/>
</dbReference>
<dbReference type="InterPro" id="IPR009050">
    <property type="entry name" value="Globin-like_sf"/>
</dbReference>
<dbReference type="GO" id="GO:0046872">
    <property type="term" value="F:metal ion binding"/>
    <property type="evidence" value="ECO:0007669"/>
    <property type="project" value="UniProtKB-KW"/>
</dbReference>
<reference evidence="8 9" key="1">
    <citation type="submission" date="2015-10" db="EMBL/GenBank/DDBJ databases">
        <title>Draft genome sequence of Streptomyces griseoruber DSM 40281, type strain for the species Streptomyces griseoruber.</title>
        <authorList>
            <person name="Ruckert C."/>
            <person name="Winkler A."/>
            <person name="Kalinowski J."/>
            <person name="Kampfer P."/>
            <person name="Glaeser S."/>
        </authorList>
    </citation>
    <scope>NUCLEOTIDE SEQUENCE [LARGE SCALE GENOMIC DNA]</scope>
    <source>
        <strain evidence="8 9">DSM 40281</strain>
    </source>
</reference>
<evidence type="ECO:0000256" key="3">
    <source>
        <dbReference type="ARBA" id="ARBA00022723"/>
    </source>
</evidence>
<keyword evidence="8" id="KW-0560">Oxidoreductase</keyword>
<feature type="binding site" description="distal binding residue" evidence="5">
    <location>
        <position position="185"/>
    </location>
    <ligand>
        <name>heme</name>
        <dbReference type="ChEBI" id="CHEBI:30413"/>
    </ligand>
    <ligandPart>
        <name>Fe</name>
        <dbReference type="ChEBI" id="CHEBI:18248"/>
    </ligandPart>
</feature>
<comment type="caution">
    <text evidence="8">The sequence shown here is derived from an EMBL/GenBank/DDBJ whole genome shotgun (WGS) entry which is preliminary data.</text>
</comment>
<dbReference type="Gene3D" id="3.30.70.100">
    <property type="match status" value="1"/>
</dbReference>
<gene>
    <name evidence="8" type="ORF">AQJ64_14085</name>
</gene>
<protein>
    <submittedName>
        <fullName evidence="8">Antibiotic biosynthesis monooxygenase</fullName>
    </submittedName>
</protein>
<dbReference type="InterPro" id="IPR001486">
    <property type="entry name" value="Hemoglobin_trunc"/>
</dbReference>
<keyword evidence="9" id="KW-1185">Reference proteome</keyword>
<evidence type="ECO:0000256" key="1">
    <source>
        <dbReference type="ARBA" id="ARBA00022448"/>
    </source>
</evidence>
<evidence type="ECO:0000313" key="8">
    <source>
        <dbReference type="EMBL" id="KUN84629.1"/>
    </source>
</evidence>
<dbReference type="RefSeq" id="WP_059202670.1">
    <property type="nucleotide sequence ID" value="NZ_KQ948766.1"/>
</dbReference>
<dbReference type="Pfam" id="PF03992">
    <property type="entry name" value="ABM"/>
    <property type="match status" value="1"/>
</dbReference>
<evidence type="ECO:0000256" key="2">
    <source>
        <dbReference type="ARBA" id="ARBA00022617"/>
    </source>
</evidence>